<gene>
    <name evidence="2" type="ORF">ICP22011A_0060</name>
</gene>
<proteinExistence type="predicted"/>
<evidence type="ECO:0000313" key="2">
    <source>
        <dbReference type="EMBL" id="AII27104.1"/>
    </source>
</evidence>
<dbReference type="Proteomes" id="UP000028661">
    <property type="component" value="Segment"/>
</dbReference>
<name>A0A076GB99_9CAUD</name>
<feature type="compositionally biased region" description="Basic and acidic residues" evidence="1">
    <location>
        <begin position="15"/>
        <end position="43"/>
    </location>
</feature>
<accession>A0A076GB99</accession>
<protein>
    <submittedName>
        <fullName evidence="2">Uncharacterized protein</fullName>
    </submittedName>
</protein>
<organism evidence="2 3">
    <name type="scientific">Vibrio phage ICP2_2011_A</name>
    <dbReference type="NCBI Taxonomy" id="1529057"/>
    <lineage>
        <taxon>Viruses</taxon>
        <taxon>Duplodnaviria</taxon>
        <taxon>Heunggongvirae</taxon>
        <taxon>Uroviricota</taxon>
        <taxon>Caudoviricetes</taxon>
        <taxon>Zobellviridae</taxon>
        <taxon>Icepovirus</taxon>
        <taxon>Icepovirus bengalense</taxon>
    </lineage>
</organism>
<sequence length="43" mass="5482">MRNTEHKNRQKHKATFLEKARRRQRAEYHRRKEEDKLREDYAA</sequence>
<reference evidence="3" key="1">
    <citation type="journal article" date="2014" name="Elife">
        <title>Evolutionary consequences of intra-patient phage predation on microbial populations.</title>
        <authorList>
            <person name="Seed K.D."/>
            <person name="Yen M."/>
            <person name="Shapiro B.J."/>
            <person name="Hilaire I.J."/>
            <person name="Charles R.C."/>
            <person name="Teng J.E."/>
            <person name="Ivers L.C."/>
            <person name="Boncy J."/>
            <person name="Harris J.B."/>
            <person name="Camilli A."/>
        </authorList>
    </citation>
    <scope>NUCLEOTIDE SEQUENCE [LARGE SCALE GENOMIC DNA]</scope>
</reference>
<evidence type="ECO:0000313" key="3">
    <source>
        <dbReference type="Proteomes" id="UP000028661"/>
    </source>
</evidence>
<dbReference type="EMBL" id="KM224878">
    <property type="protein sequence ID" value="AII27104.1"/>
    <property type="molecule type" value="Genomic_DNA"/>
</dbReference>
<feature type="region of interest" description="Disordered" evidence="1">
    <location>
        <begin position="1"/>
        <end position="43"/>
    </location>
</feature>
<evidence type="ECO:0000256" key="1">
    <source>
        <dbReference type="SAM" id="MobiDB-lite"/>
    </source>
</evidence>